<keyword evidence="4" id="KW-0597">Phosphoprotein</keyword>
<dbReference type="GO" id="GO:0016020">
    <property type="term" value="C:membrane"/>
    <property type="evidence" value="ECO:0007669"/>
    <property type="project" value="UniProtKB-SubCell"/>
</dbReference>
<dbReference type="EC" id="2.7.13.3" evidence="3"/>
<dbReference type="GO" id="GO:0000155">
    <property type="term" value="F:phosphorelay sensor kinase activity"/>
    <property type="evidence" value="ECO:0007669"/>
    <property type="project" value="InterPro"/>
</dbReference>
<dbReference type="InterPro" id="IPR003660">
    <property type="entry name" value="HAMP_dom"/>
</dbReference>
<comment type="catalytic activity">
    <reaction evidence="1">
        <text>ATP + protein L-histidine = ADP + protein N-phospho-L-histidine.</text>
        <dbReference type="EC" id="2.7.13.3"/>
    </reaction>
</comment>
<keyword evidence="11" id="KW-1185">Reference proteome</keyword>
<dbReference type="Gene3D" id="1.10.287.130">
    <property type="match status" value="1"/>
</dbReference>
<evidence type="ECO:0000256" key="4">
    <source>
        <dbReference type="ARBA" id="ARBA00022553"/>
    </source>
</evidence>
<dbReference type="InterPro" id="IPR003661">
    <property type="entry name" value="HisK_dim/P_dom"/>
</dbReference>
<comment type="caution">
    <text evidence="10">The sequence shown here is derived from an EMBL/GenBank/DDBJ whole genome shotgun (WGS) entry which is preliminary data.</text>
</comment>
<gene>
    <name evidence="10" type="ORF">D7V88_00735</name>
</gene>
<dbReference type="InterPro" id="IPR005467">
    <property type="entry name" value="His_kinase_dom"/>
</dbReference>
<dbReference type="PANTHER" id="PTHR43711">
    <property type="entry name" value="TWO-COMPONENT HISTIDINE KINASE"/>
    <property type="match status" value="1"/>
</dbReference>
<dbReference type="Gene3D" id="6.10.340.10">
    <property type="match status" value="1"/>
</dbReference>
<evidence type="ECO:0000256" key="7">
    <source>
        <dbReference type="ARBA" id="ARBA00023012"/>
    </source>
</evidence>
<dbReference type="CDD" id="cd06225">
    <property type="entry name" value="HAMP"/>
    <property type="match status" value="1"/>
</dbReference>
<dbReference type="CDD" id="cd00082">
    <property type="entry name" value="HisKA"/>
    <property type="match status" value="1"/>
</dbReference>
<dbReference type="SUPFAM" id="SSF55874">
    <property type="entry name" value="ATPase domain of HSP90 chaperone/DNA topoisomerase II/histidine kinase"/>
    <property type="match status" value="1"/>
</dbReference>
<evidence type="ECO:0000313" key="11">
    <source>
        <dbReference type="Proteomes" id="UP000268094"/>
    </source>
</evidence>
<evidence type="ECO:0000259" key="9">
    <source>
        <dbReference type="PROSITE" id="PS50885"/>
    </source>
</evidence>
<dbReference type="AlphaFoldDB" id="A0A3A8JDD1"/>
<dbReference type="PROSITE" id="PS50109">
    <property type="entry name" value="HIS_KIN"/>
    <property type="match status" value="1"/>
</dbReference>
<feature type="domain" description="HAMP" evidence="9">
    <location>
        <begin position="218"/>
        <end position="270"/>
    </location>
</feature>
<dbReference type="InterPro" id="IPR050736">
    <property type="entry name" value="Sensor_HK_Regulatory"/>
</dbReference>
<dbReference type="InterPro" id="IPR036890">
    <property type="entry name" value="HATPase_C_sf"/>
</dbReference>
<evidence type="ECO:0000256" key="6">
    <source>
        <dbReference type="ARBA" id="ARBA00022777"/>
    </source>
</evidence>
<dbReference type="InterPro" id="IPR004358">
    <property type="entry name" value="Sig_transdc_His_kin-like_C"/>
</dbReference>
<keyword evidence="5" id="KW-0808">Transferase</keyword>
<evidence type="ECO:0000313" key="10">
    <source>
        <dbReference type="EMBL" id="RKG93847.1"/>
    </source>
</evidence>
<dbReference type="InterPro" id="IPR036097">
    <property type="entry name" value="HisK_dim/P_sf"/>
</dbReference>
<dbReference type="PANTHER" id="PTHR43711:SF1">
    <property type="entry name" value="HISTIDINE KINASE 1"/>
    <property type="match status" value="1"/>
</dbReference>
<dbReference type="Gene3D" id="3.30.565.10">
    <property type="entry name" value="Histidine kinase-like ATPase, C-terminal domain"/>
    <property type="match status" value="1"/>
</dbReference>
<dbReference type="Pfam" id="PF00672">
    <property type="entry name" value="HAMP"/>
    <property type="match status" value="1"/>
</dbReference>
<sequence length="514" mass="55267">MRSDGARARKRVRLRAMLVLRLRSRLLLSYAVVTALLVAAFSQMAVGLMRTHEVVASVGQQELASFEREQRVYVAAWALELAVRRGVVACEQRDSSAPTVHRAVASARQVLQTALGTGTVQLDAGIRASAQDYVQYALQLEQAGTCESMLSFPLRERRLQLDEVLTTVWSERTRDMRLAIQAKEDHARAIGSSALRSGGLFGLLGILAAGALAFAQARAVSNSVALLSTHARRIGQGDFSPLPPLRGPEELRALSLDLDRMRGRLAELDQLKSAFVASVSHDLRTPLARVREALSLLGEGSIGPLTPQQARVVKLAQAACEREIRMVTSVLDLSRVQSGQPLQRNAGASVDQIVQNVLQDLAFEADERKVLLVYEAAAKPVRAPMDDPLVERALSNLVSNAIAVSSAGKTVRISCELVSRKRPGAASSLPAVQLSVADQGPGVPAHAREWIFRSFASLEVGGRRSTGLGLAIAREMITAHGGELSLADTPGPGATFIFWIPLEDPTSPGGRLDT</sequence>
<comment type="subcellular location">
    <subcellularLocation>
        <location evidence="2">Membrane</location>
    </subcellularLocation>
</comment>
<reference evidence="11" key="1">
    <citation type="submission" date="2018-09" db="EMBL/GenBank/DDBJ databases">
        <authorList>
            <person name="Livingstone P.G."/>
            <person name="Whitworth D.E."/>
        </authorList>
    </citation>
    <scope>NUCLEOTIDE SEQUENCE [LARGE SCALE GENOMIC DNA]</scope>
    <source>
        <strain evidence="11">CA054A</strain>
    </source>
</reference>
<dbReference type="PROSITE" id="PS50885">
    <property type="entry name" value="HAMP"/>
    <property type="match status" value="1"/>
</dbReference>
<evidence type="ECO:0000256" key="1">
    <source>
        <dbReference type="ARBA" id="ARBA00000085"/>
    </source>
</evidence>
<dbReference type="SMART" id="SM00304">
    <property type="entry name" value="HAMP"/>
    <property type="match status" value="1"/>
</dbReference>
<evidence type="ECO:0000256" key="2">
    <source>
        <dbReference type="ARBA" id="ARBA00004370"/>
    </source>
</evidence>
<dbReference type="PRINTS" id="PR00344">
    <property type="entry name" value="BCTRLSENSOR"/>
</dbReference>
<dbReference type="SUPFAM" id="SSF47384">
    <property type="entry name" value="Homodimeric domain of signal transducing histidine kinase"/>
    <property type="match status" value="1"/>
</dbReference>
<protein>
    <recommendedName>
        <fullName evidence="3">histidine kinase</fullName>
        <ecNumber evidence="3">2.7.13.3</ecNumber>
    </recommendedName>
</protein>
<keyword evidence="6 10" id="KW-0418">Kinase</keyword>
<name>A0A3A8JDD1_9BACT</name>
<dbReference type="CDD" id="cd00075">
    <property type="entry name" value="HATPase"/>
    <property type="match status" value="1"/>
</dbReference>
<evidence type="ECO:0000256" key="5">
    <source>
        <dbReference type="ARBA" id="ARBA00022679"/>
    </source>
</evidence>
<proteinExistence type="predicted"/>
<evidence type="ECO:0000256" key="3">
    <source>
        <dbReference type="ARBA" id="ARBA00012438"/>
    </source>
</evidence>
<evidence type="ECO:0000259" key="8">
    <source>
        <dbReference type="PROSITE" id="PS50109"/>
    </source>
</evidence>
<dbReference type="Pfam" id="PF00512">
    <property type="entry name" value="HisKA"/>
    <property type="match status" value="1"/>
</dbReference>
<feature type="domain" description="Histidine kinase" evidence="8">
    <location>
        <begin position="278"/>
        <end position="504"/>
    </location>
</feature>
<dbReference type="Pfam" id="PF02518">
    <property type="entry name" value="HATPase_c"/>
    <property type="match status" value="1"/>
</dbReference>
<accession>A0A3A8JDD1</accession>
<dbReference type="InterPro" id="IPR003594">
    <property type="entry name" value="HATPase_dom"/>
</dbReference>
<organism evidence="10 11">
    <name type="scientific">Corallococcus terminator</name>
    <dbReference type="NCBI Taxonomy" id="2316733"/>
    <lineage>
        <taxon>Bacteria</taxon>
        <taxon>Pseudomonadati</taxon>
        <taxon>Myxococcota</taxon>
        <taxon>Myxococcia</taxon>
        <taxon>Myxococcales</taxon>
        <taxon>Cystobacterineae</taxon>
        <taxon>Myxococcaceae</taxon>
        <taxon>Corallococcus</taxon>
    </lineage>
</organism>
<dbReference type="SMART" id="SM00387">
    <property type="entry name" value="HATPase_c"/>
    <property type="match status" value="1"/>
</dbReference>
<dbReference type="Proteomes" id="UP000268094">
    <property type="component" value="Unassembled WGS sequence"/>
</dbReference>
<dbReference type="SMART" id="SM00388">
    <property type="entry name" value="HisKA"/>
    <property type="match status" value="1"/>
</dbReference>
<keyword evidence="7" id="KW-0902">Two-component regulatory system</keyword>
<dbReference type="EMBL" id="RAVZ01000003">
    <property type="protein sequence ID" value="RKG93847.1"/>
    <property type="molecule type" value="Genomic_DNA"/>
</dbReference>